<evidence type="ECO:0000313" key="3">
    <source>
        <dbReference type="Proteomes" id="UP000309550"/>
    </source>
</evidence>
<keyword evidence="3" id="KW-1185">Reference proteome</keyword>
<dbReference type="Pfam" id="PF03938">
    <property type="entry name" value="OmpH"/>
    <property type="match status" value="1"/>
</dbReference>
<dbReference type="SMART" id="SM00935">
    <property type="entry name" value="OmpH"/>
    <property type="match status" value="1"/>
</dbReference>
<keyword evidence="1" id="KW-0732">Signal</keyword>
<protein>
    <submittedName>
        <fullName evidence="2">OmpH family outer membrane protein</fullName>
    </submittedName>
</protein>
<dbReference type="AlphaFoldDB" id="A0A5S3PMT8"/>
<dbReference type="Proteomes" id="UP000309550">
    <property type="component" value="Unassembled WGS sequence"/>
</dbReference>
<comment type="caution">
    <text evidence="2">The sequence shown here is derived from an EMBL/GenBank/DDBJ whole genome shotgun (WGS) entry which is preliminary data.</text>
</comment>
<feature type="signal peptide" evidence="1">
    <location>
        <begin position="1"/>
        <end position="21"/>
    </location>
</feature>
<dbReference type="InterPro" id="IPR005632">
    <property type="entry name" value="Chaperone_Skp"/>
</dbReference>
<dbReference type="SUPFAM" id="SSF111384">
    <property type="entry name" value="OmpH-like"/>
    <property type="match status" value="1"/>
</dbReference>
<dbReference type="GO" id="GO:0051082">
    <property type="term" value="F:unfolded protein binding"/>
    <property type="evidence" value="ECO:0007669"/>
    <property type="project" value="InterPro"/>
</dbReference>
<reference evidence="2 3" key="1">
    <citation type="submission" date="2019-05" db="EMBL/GenBank/DDBJ databases">
        <title>Sulfitobacter sabulilitoris sp. nov., isolated from a marine sand.</title>
        <authorList>
            <person name="Yoon J.-H."/>
        </authorList>
    </citation>
    <scope>NUCLEOTIDE SEQUENCE [LARGE SCALE GENOMIC DNA]</scope>
    <source>
        <strain evidence="2 3">HSMS-29</strain>
    </source>
</reference>
<proteinExistence type="predicted"/>
<evidence type="ECO:0000256" key="1">
    <source>
        <dbReference type="SAM" id="SignalP"/>
    </source>
</evidence>
<name>A0A5S3PMT8_9RHOB</name>
<dbReference type="InterPro" id="IPR024930">
    <property type="entry name" value="Skp_dom_sf"/>
</dbReference>
<dbReference type="OrthoDB" id="7868372at2"/>
<dbReference type="Gene3D" id="3.30.910.20">
    <property type="entry name" value="Skp domain"/>
    <property type="match status" value="1"/>
</dbReference>
<dbReference type="EMBL" id="VANS01000001">
    <property type="protein sequence ID" value="TMM55586.1"/>
    <property type="molecule type" value="Genomic_DNA"/>
</dbReference>
<evidence type="ECO:0000313" key="2">
    <source>
        <dbReference type="EMBL" id="TMM55586.1"/>
    </source>
</evidence>
<accession>A0A5S3PMT8</accession>
<organism evidence="2 3">
    <name type="scientific">Sulfitobacter sabulilitoris</name>
    <dbReference type="NCBI Taxonomy" id="2562655"/>
    <lineage>
        <taxon>Bacteria</taxon>
        <taxon>Pseudomonadati</taxon>
        <taxon>Pseudomonadota</taxon>
        <taxon>Alphaproteobacteria</taxon>
        <taxon>Rhodobacterales</taxon>
        <taxon>Roseobacteraceae</taxon>
        <taxon>Sulfitobacter</taxon>
    </lineage>
</organism>
<gene>
    <name evidence="2" type="ORF">FDT80_02465</name>
</gene>
<feature type="chain" id="PRO_5024284261" evidence="1">
    <location>
        <begin position="22"/>
        <end position="188"/>
    </location>
</feature>
<sequence length="188" mass="20422">MATLRSVFLALSLIGAGPALFAQTAGAPLTIQSPILTIDSDRLYLESAFGRRTAREIEAQGAELAAENRRIEAALTAEEKDLTERRPTMEPTAFRALADAFDEKVQTTRREQDAKTRALNQQLEERRSVFLTAAAPVLETLMREAGAAVILEKRSVFLSANAIDITSDALARIDAVLGDDGKRPAPQD</sequence>